<dbReference type="Pfam" id="PF02423">
    <property type="entry name" value="OCD_Mu_crystall"/>
    <property type="match status" value="1"/>
</dbReference>
<dbReference type="GO" id="GO:0005737">
    <property type="term" value="C:cytoplasm"/>
    <property type="evidence" value="ECO:0007669"/>
    <property type="project" value="TreeGrafter"/>
</dbReference>
<dbReference type="Gene3D" id="3.40.50.720">
    <property type="entry name" value="NAD(P)-binding Rossmann-like Domain"/>
    <property type="match status" value="1"/>
</dbReference>
<dbReference type="GO" id="GO:0019752">
    <property type="term" value="P:carboxylic acid metabolic process"/>
    <property type="evidence" value="ECO:0007669"/>
    <property type="project" value="UniProtKB-ARBA"/>
</dbReference>
<dbReference type="PANTHER" id="PTHR13812:SF19">
    <property type="entry name" value="KETIMINE REDUCTASE MU-CRYSTALLIN"/>
    <property type="match status" value="1"/>
</dbReference>
<gene>
    <name evidence="3" type="primary">LOC109713656</name>
</gene>
<protein>
    <submittedName>
        <fullName evidence="3">Uncharacterized protein LOC109713656</fullName>
    </submittedName>
</protein>
<dbReference type="Gramene" id="Aco016605.1.mrna1">
    <property type="protein sequence ID" value="Aco016605.1.mrna1.cds1"/>
    <property type="gene ID" value="Aco016605.1.path1"/>
</dbReference>
<comment type="similarity">
    <text evidence="1">Belongs to the ornithine cyclodeaminase/mu-crystallin family.</text>
</comment>
<keyword evidence="2" id="KW-1185">Reference proteome</keyword>
<evidence type="ECO:0000313" key="3">
    <source>
        <dbReference type="RefSeq" id="XP_020093413.1"/>
    </source>
</evidence>
<evidence type="ECO:0000256" key="1">
    <source>
        <dbReference type="ARBA" id="ARBA00008903"/>
    </source>
</evidence>
<dbReference type="Gene3D" id="3.30.1780.10">
    <property type="entry name" value="ornithine cyclodeaminase, domain 1"/>
    <property type="match status" value="1"/>
</dbReference>
<evidence type="ECO:0000313" key="2">
    <source>
        <dbReference type="Proteomes" id="UP000515123"/>
    </source>
</evidence>
<dbReference type="RefSeq" id="XP_020093413.1">
    <property type="nucleotide sequence ID" value="XM_020237824.1"/>
</dbReference>
<dbReference type="InterPro" id="IPR003462">
    <property type="entry name" value="ODC_Mu_crystall"/>
</dbReference>
<dbReference type="GeneID" id="109713656"/>
<dbReference type="SUPFAM" id="SSF51735">
    <property type="entry name" value="NAD(P)-binding Rossmann-fold domains"/>
    <property type="match status" value="1"/>
</dbReference>
<proteinExistence type="inferred from homology"/>
<dbReference type="Proteomes" id="UP000515123">
    <property type="component" value="Linkage group 8"/>
</dbReference>
<dbReference type="GO" id="GO:0016491">
    <property type="term" value="F:oxidoreductase activity"/>
    <property type="evidence" value="ECO:0007669"/>
    <property type="project" value="UniProtKB-ARBA"/>
</dbReference>
<sequence>MAATSPPPPPPSPSKPFVYLDSPTLHSLLAPETLIPHLRSSLPSLSLSVHSPPRVSFPLPSSPASSLLLMPSWSTHPSLPYLGVKVVTSFPSAHGVAASYSLFHSLSGAPLAALDGTALTLLRTSAVSALAALALARPAPRATLVVLGAGALAPYLVAAHRSAHPSIDRVLLWNRSPHKAEALVQRLRAGSGAGAAAVAFERAESLDDAVAIGDIVSCATSSETPLVKGKLLKPGAHLDLVGSFTPSMRECDDEALKRGRVFADFEVAMEEAGELVGAFERGVMSRADIAGTLIDLVSSCRGDAAAVVGRRSDDEITVFKSVGTAVVDILAAQLAYETYINS</sequence>
<dbReference type="InterPro" id="IPR023401">
    <property type="entry name" value="ODC_N"/>
</dbReference>
<dbReference type="PANTHER" id="PTHR13812">
    <property type="entry name" value="KETIMINE REDUCTASE MU-CRYSTALLIN"/>
    <property type="match status" value="1"/>
</dbReference>
<name>A0A6P5FJ10_ANACO</name>
<organism evidence="2 3">
    <name type="scientific">Ananas comosus</name>
    <name type="common">Pineapple</name>
    <name type="synonym">Ananas ananas</name>
    <dbReference type="NCBI Taxonomy" id="4615"/>
    <lineage>
        <taxon>Eukaryota</taxon>
        <taxon>Viridiplantae</taxon>
        <taxon>Streptophyta</taxon>
        <taxon>Embryophyta</taxon>
        <taxon>Tracheophyta</taxon>
        <taxon>Spermatophyta</taxon>
        <taxon>Magnoliopsida</taxon>
        <taxon>Liliopsida</taxon>
        <taxon>Poales</taxon>
        <taxon>Bromeliaceae</taxon>
        <taxon>Bromelioideae</taxon>
        <taxon>Ananas</taxon>
    </lineage>
</organism>
<dbReference type="InterPro" id="IPR036291">
    <property type="entry name" value="NAD(P)-bd_dom_sf"/>
</dbReference>
<dbReference type="PIRSF" id="PIRSF001439">
    <property type="entry name" value="CryM"/>
    <property type="match status" value="1"/>
</dbReference>
<dbReference type="OrthoDB" id="41492at2759"/>
<reference evidence="2" key="1">
    <citation type="journal article" date="2015" name="Nat. Genet.">
        <title>The pineapple genome and the evolution of CAM photosynthesis.</title>
        <authorList>
            <person name="Ming R."/>
            <person name="VanBuren R."/>
            <person name="Wai C.M."/>
            <person name="Tang H."/>
            <person name="Schatz M.C."/>
            <person name="Bowers J.E."/>
            <person name="Lyons E."/>
            <person name="Wang M.L."/>
            <person name="Chen J."/>
            <person name="Biggers E."/>
            <person name="Zhang J."/>
            <person name="Huang L."/>
            <person name="Zhang L."/>
            <person name="Miao W."/>
            <person name="Zhang J."/>
            <person name="Ye Z."/>
            <person name="Miao C."/>
            <person name="Lin Z."/>
            <person name="Wang H."/>
            <person name="Zhou H."/>
            <person name="Yim W.C."/>
            <person name="Priest H.D."/>
            <person name="Zheng C."/>
            <person name="Woodhouse M."/>
            <person name="Edger P.P."/>
            <person name="Guyot R."/>
            <person name="Guo H.B."/>
            <person name="Guo H."/>
            <person name="Zheng G."/>
            <person name="Singh R."/>
            <person name="Sharma A."/>
            <person name="Min X."/>
            <person name="Zheng Y."/>
            <person name="Lee H."/>
            <person name="Gurtowski J."/>
            <person name="Sedlazeck F.J."/>
            <person name="Harkess A."/>
            <person name="McKain M.R."/>
            <person name="Liao Z."/>
            <person name="Fang J."/>
            <person name="Liu J."/>
            <person name="Zhang X."/>
            <person name="Zhang Q."/>
            <person name="Hu W."/>
            <person name="Qin Y."/>
            <person name="Wang K."/>
            <person name="Chen L.Y."/>
            <person name="Shirley N."/>
            <person name="Lin Y.R."/>
            <person name="Liu L.Y."/>
            <person name="Hernandez A.G."/>
            <person name="Wright C.L."/>
            <person name="Bulone V."/>
            <person name="Tuskan G.A."/>
            <person name="Heath K."/>
            <person name="Zee F."/>
            <person name="Moore P.H."/>
            <person name="Sunkar R."/>
            <person name="Leebens-Mack J.H."/>
            <person name="Mockler T."/>
            <person name="Bennetzen J.L."/>
            <person name="Freeling M."/>
            <person name="Sankoff D."/>
            <person name="Paterson A.H."/>
            <person name="Zhu X."/>
            <person name="Yang X."/>
            <person name="Smith J.A."/>
            <person name="Cushman J.C."/>
            <person name="Paull R.E."/>
            <person name="Yu Q."/>
        </authorList>
    </citation>
    <scope>NUCLEOTIDE SEQUENCE [LARGE SCALE GENOMIC DNA]</scope>
    <source>
        <strain evidence="2">cv. F153</strain>
    </source>
</reference>
<reference evidence="3" key="2">
    <citation type="submission" date="2025-08" db="UniProtKB">
        <authorList>
            <consortium name="RefSeq"/>
        </authorList>
    </citation>
    <scope>IDENTIFICATION</scope>
    <source>
        <tissue evidence="3">Leaf</tissue>
    </source>
</reference>
<dbReference type="AlphaFoldDB" id="A0A6P5FJ10"/>
<accession>A0A6P5FJ10</accession>
<dbReference type="FunFam" id="3.40.50.720:FF:000311">
    <property type="entry name" value="Ornithine cyclodeaminase"/>
    <property type="match status" value="1"/>
</dbReference>